<evidence type="ECO:0000313" key="7">
    <source>
        <dbReference type="Proteomes" id="UP001318040"/>
    </source>
</evidence>
<keyword evidence="2 4" id="KW-0175">Coiled coil</keyword>
<dbReference type="InterPro" id="IPR050405">
    <property type="entry name" value="Intermediate_filament"/>
</dbReference>
<evidence type="ECO:0000256" key="1">
    <source>
        <dbReference type="ARBA" id="ARBA00022754"/>
    </source>
</evidence>
<dbReference type="GO" id="GO:0005200">
    <property type="term" value="F:structural constituent of cytoskeleton"/>
    <property type="evidence" value="ECO:0007669"/>
    <property type="project" value="TreeGrafter"/>
</dbReference>
<dbReference type="SMART" id="SM01391">
    <property type="entry name" value="Filament"/>
    <property type="match status" value="1"/>
</dbReference>
<dbReference type="Gene3D" id="1.20.5.170">
    <property type="match status" value="1"/>
</dbReference>
<dbReference type="GO" id="GO:0005737">
    <property type="term" value="C:cytoplasm"/>
    <property type="evidence" value="ECO:0007669"/>
    <property type="project" value="TreeGrafter"/>
</dbReference>
<proteinExistence type="inferred from homology"/>
<dbReference type="SUPFAM" id="SSF64593">
    <property type="entry name" value="Intermediate filament protein, coiled coil region"/>
    <property type="match status" value="2"/>
</dbReference>
<dbReference type="InterPro" id="IPR002957">
    <property type="entry name" value="Keratin_I"/>
</dbReference>
<gene>
    <name evidence="8" type="primary">LOC116940419</name>
</gene>
<feature type="coiled-coil region" evidence="4">
    <location>
        <begin position="148"/>
        <end position="196"/>
    </location>
</feature>
<sequence length="368" mass="41009">MRSSSIAVGHRSATVSGAAGRSQSWASAPGPGHRGVGQAVVVVSETSQVVQDEKEELQVLNSRFAGYIDKVRLLGERNSELKAELAKLRQKSAGPSSLWAEFEAAFGEVKDRIVQCAHVKGAADIAKGNLQEDLEYWASRLEQERGLRDQALATLKEFRKDVDDATLQKVDLERQAEQLTAEIEFLKKLHDEEVAELLVQIQEANVSVELEANRPDLAAALRDIRAQYESIATQNVADAAGWYKNKFDALQQQAAKRDEQMRATKEEISEFRRQAQSLQGEIDAMRSRNEALEAQLREMGAEHAAQLDEMRDAAAQLEAQLRGLKADMAQHLRAYQELLNIKLQLDAELATYRHLLDAEEKRLKGNVA</sequence>
<protein>
    <submittedName>
        <fullName evidence="8">Vimentin-like</fullName>
    </submittedName>
</protein>
<feature type="region of interest" description="Disordered" evidence="5">
    <location>
        <begin position="1"/>
        <end position="33"/>
    </location>
</feature>
<dbReference type="GO" id="GO:0045109">
    <property type="term" value="P:intermediate filament organization"/>
    <property type="evidence" value="ECO:0007669"/>
    <property type="project" value="TreeGrafter"/>
</dbReference>
<dbReference type="AlphaFoldDB" id="A0AAJ7SV91"/>
<dbReference type="FunFam" id="1.20.5.1160:FF:000001">
    <property type="entry name" value="Keratin type II"/>
    <property type="match status" value="1"/>
</dbReference>
<dbReference type="PANTHER" id="PTHR45652">
    <property type="entry name" value="GLIAL FIBRILLARY ACIDIC PROTEIN"/>
    <property type="match status" value="1"/>
</dbReference>
<accession>A0AAJ7SV91</accession>
<feature type="coiled-coil region" evidence="4">
    <location>
        <begin position="247"/>
        <end position="334"/>
    </location>
</feature>
<dbReference type="FunFam" id="1.20.5.170:FF:000002">
    <property type="entry name" value="Type I keratin KA11"/>
    <property type="match status" value="1"/>
</dbReference>
<organism evidence="7 8">
    <name type="scientific">Petromyzon marinus</name>
    <name type="common">Sea lamprey</name>
    <dbReference type="NCBI Taxonomy" id="7757"/>
    <lineage>
        <taxon>Eukaryota</taxon>
        <taxon>Metazoa</taxon>
        <taxon>Chordata</taxon>
        <taxon>Craniata</taxon>
        <taxon>Vertebrata</taxon>
        <taxon>Cyclostomata</taxon>
        <taxon>Hyperoartia</taxon>
        <taxon>Petromyzontiformes</taxon>
        <taxon>Petromyzontidae</taxon>
        <taxon>Petromyzon</taxon>
    </lineage>
</organism>
<dbReference type="Proteomes" id="UP001318040">
    <property type="component" value="Chromosome 9"/>
</dbReference>
<dbReference type="GO" id="GO:0005882">
    <property type="term" value="C:intermediate filament"/>
    <property type="evidence" value="ECO:0007669"/>
    <property type="project" value="UniProtKB-KW"/>
</dbReference>
<dbReference type="RefSeq" id="XP_032806124.1">
    <property type="nucleotide sequence ID" value="XM_032950233.1"/>
</dbReference>
<dbReference type="FunFam" id="1.20.5.500:FF:000001">
    <property type="entry name" value="Type II keratin 23"/>
    <property type="match status" value="1"/>
</dbReference>
<dbReference type="InterPro" id="IPR039008">
    <property type="entry name" value="IF_rod_dom"/>
</dbReference>
<evidence type="ECO:0000313" key="8">
    <source>
        <dbReference type="RefSeq" id="XP_032806124.1"/>
    </source>
</evidence>
<dbReference type="Gene3D" id="1.20.5.500">
    <property type="entry name" value="Single helix bin"/>
    <property type="match status" value="1"/>
</dbReference>
<feature type="domain" description="IF rod" evidence="6">
    <location>
        <begin position="53"/>
        <end position="363"/>
    </location>
</feature>
<evidence type="ECO:0000256" key="2">
    <source>
        <dbReference type="ARBA" id="ARBA00023054"/>
    </source>
</evidence>
<evidence type="ECO:0000259" key="6">
    <source>
        <dbReference type="PROSITE" id="PS51842"/>
    </source>
</evidence>
<dbReference type="Gene3D" id="1.20.5.1160">
    <property type="entry name" value="Vasodilator-stimulated phosphoprotein"/>
    <property type="match status" value="1"/>
</dbReference>
<evidence type="ECO:0000256" key="4">
    <source>
        <dbReference type="SAM" id="Coils"/>
    </source>
</evidence>
<dbReference type="Pfam" id="PF00038">
    <property type="entry name" value="Filament"/>
    <property type="match status" value="1"/>
</dbReference>
<dbReference type="PRINTS" id="PR01248">
    <property type="entry name" value="TYPE1KERATIN"/>
</dbReference>
<keyword evidence="1" id="KW-0403">Intermediate filament</keyword>
<dbReference type="PANTHER" id="PTHR45652:SF23">
    <property type="entry name" value="VIMENTIN-RELATED"/>
    <property type="match status" value="1"/>
</dbReference>
<evidence type="ECO:0000256" key="3">
    <source>
        <dbReference type="ARBA" id="ARBA00061646"/>
    </source>
</evidence>
<evidence type="ECO:0000256" key="5">
    <source>
        <dbReference type="SAM" id="MobiDB-lite"/>
    </source>
</evidence>
<reference evidence="8" key="1">
    <citation type="submission" date="2025-08" db="UniProtKB">
        <authorList>
            <consortium name="RefSeq"/>
        </authorList>
    </citation>
    <scope>IDENTIFICATION</scope>
    <source>
        <tissue evidence="8">Sperm</tissue>
    </source>
</reference>
<comment type="similarity">
    <text evidence="3">Belongs to the intermediate filament family.</text>
</comment>
<dbReference type="PROSITE" id="PS51842">
    <property type="entry name" value="IF_ROD_2"/>
    <property type="match status" value="1"/>
</dbReference>
<feature type="coiled-coil region" evidence="4">
    <location>
        <begin position="43"/>
        <end position="91"/>
    </location>
</feature>
<name>A0AAJ7SV91_PETMA</name>
<dbReference type="KEGG" id="pmrn:116940419"/>
<keyword evidence="7" id="KW-1185">Reference proteome</keyword>